<dbReference type="RefSeq" id="WP_008249711.1">
    <property type="nucleotide sequence ID" value="NZ_CP014544.1"/>
</dbReference>
<organism evidence="5 6">
    <name type="scientific">Zhongshania aliphaticivorans</name>
    <dbReference type="NCBI Taxonomy" id="1470434"/>
    <lineage>
        <taxon>Bacteria</taxon>
        <taxon>Pseudomonadati</taxon>
        <taxon>Pseudomonadota</taxon>
        <taxon>Gammaproteobacteria</taxon>
        <taxon>Cellvibrionales</taxon>
        <taxon>Spongiibacteraceae</taxon>
        <taxon>Zhongshania</taxon>
    </lineage>
</organism>
<feature type="domain" description="Outer membrane protein OmpA-like transmembrane" evidence="4">
    <location>
        <begin position="64"/>
        <end position="220"/>
    </location>
</feature>
<dbReference type="InterPro" id="IPR011250">
    <property type="entry name" value="OMP/PagP_B-barrel"/>
</dbReference>
<sequence length="221" mass="23753">MKLLPAMTLATLVALPNFVLAEHDSGSPYRGGPSMYVFGGLSATEYDFEASDFRYSFGDGSLSDVQIDNETNGLRFGVGFGFSPELALEMGFVDLGKLTASGVSDGSQVLNNGYSAGRVDMDADVDGVFLGVKVHTPAHEPMGAYARFGVYAWEFAGTLEDTSRKGKFSVEGTDPYIGIGLRFAVARNADIQIGYDHYVLDDDESVNMSANTLSADFVLRF</sequence>
<comment type="similarity">
    <text evidence="1">Belongs to the outer membrane OOP (TC 1.B.6) superfamily. OmpA family.</text>
</comment>
<keyword evidence="2" id="KW-0406">Ion transport</keyword>
<dbReference type="EMBL" id="CP014544">
    <property type="protein sequence ID" value="AMO68680.1"/>
    <property type="molecule type" value="Genomic_DNA"/>
</dbReference>
<evidence type="ECO:0000259" key="4">
    <source>
        <dbReference type="Pfam" id="PF01389"/>
    </source>
</evidence>
<dbReference type="KEGG" id="zal:AZF00_10395"/>
<feature type="signal peptide" evidence="3">
    <location>
        <begin position="1"/>
        <end position="21"/>
    </location>
</feature>
<dbReference type="InterPro" id="IPR000498">
    <property type="entry name" value="OmpA-like_TM_dom"/>
</dbReference>
<keyword evidence="3" id="KW-0732">Signal</keyword>
<reference evidence="5 6" key="1">
    <citation type="submission" date="2015-12" db="EMBL/GenBank/DDBJ databases">
        <authorList>
            <person name="Shamseldin A."/>
            <person name="Moawad H."/>
            <person name="Abd El-Rahim W.M."/>
            <person name="Sadowsky M.J."/>
        </authorList>
    </citation>
    <scope>NUCLEOTIDE SEQUENCE [LARGE SCALE GENOMIC DNA]</scope>
    <source>
        <strain evidence="5 6">SM2</strain>
    </source>
</reference>
<protein>
    <recommendedName>
        <fullName evidence="4">Outer membrane protein OmpA-like transmembrane domain-containing protein</fullName>
    </recommendedName>
</protein>
<dbReference type="Pfam" id="PF01389">
    <property type="entry name" value="OmpA_membrane"/>
    <property type="match status" value="1"/>
</dbReference>
<dbReference type="GO" id="GO:0015288">
    <property type="term" value="F:porin activity"/>
    <property type="evidence" value="ECO:0007669"/>
    <property type="project" value="UniProtKB-KW"/>
</dbReference>
<dbReference type="GO" id="GO:0046930">
    <property type="term" value="C:pore complex"/>
    <property type="evidence" value="ECO:0007669"/>
    <property type="project" value="UniProtKB-KW"/>
</dbReference>
<name>A0A127M602_9GAMM</name>
<keyword evidence="2" id="KW-0812">Transmembrane</keyword>
<feature type="chain" id="PRO_5007275055" description="Outer membrane protein OmpA-like transmembrane domain-containing protein" evidence="3">
    <location>
        <begin position="22"/>
        <end position="221"/>
    </location>
</feature>
<gene>
    <name evidence="5" type="ORF">AZF00_10395</name>
</gene>
<proteinExistence type="inferred from homology"/>
<evidence type="ECO:0000256" key="2">
    <source>
        <dbReference type="ARBA" id="ARBA00023114"/>
    </source>
</evidence>
<evidence type="ECO:0000256" key="3">
    <source>
        <dbReference type="SAM" id="SignalP"/>
    </source>
</evidence>
<evidence type="ECO:0000313" key="5">
    <source>
        <dbReference type="EMBL" id="AMO68680.1"/>
    </source>
</evidence>
<dbReference type="GO" id="GO:0009279">
    <property type="term" value="C:cell outer membrane"/>
    <property type="evidence" value="ECO:0007669"/>
    <property type="project" value="InterPro"/>
</dbReference>
<dbReference type="SUPFAM" id="SSF56925">
    <property type="entry name" value="OMPA-like"/>
    <property type="match status" value="1"/>
</dbReference>
<dbReference type="Gene3D" id="2.40.160.20">
    <property type="match status" value="1"/>
</dbReference>
<keyword evidence="2" id="KW-0813">Transport</keyword>
<dbReference type="Proteomes" id="UP000074119">
    <property type="component" value="Chromosome"/>
</dbReference>
<evidence type="ECO:0000256" key="1">
    <source>
        <dbReference type="ARBA" id="ARBA00005710"/>
    </source>
</evidence>
<dbReference type="AlphaFoldDB" id="A0A127M602"/>
<accession>A0A127M602</accession>
<evidence type="ECO:0000313" key="6">
    <source>
        <dbReference type="Proteomes" id="UP000074119"/>
    </source>
</evidence>
<dbReference type="STRING" id="1470434.AZF00_10395"/>
<keyword evidence="2" id="KW-0626">Porin</keyword>